<dbReference type="Gene3D" id="3.30.70.1290">
    <property type="entry name" value="Transposase IS200-like"/>
    <property type="match status" value="1"/>
</dbReference>
<accession>M5UGH9</accession>
<comment type="caution">
    <text evidence="2">The sequence shown here is derived from an EMBL/GenBank/DDBJ whole genome shotgun (WGS) entry which is preliminary data.</text>
</comment>
<protein>
    <submittedName>
        <fullName evidence="2">Protein containing DUF1568</fullName>
    </submittedName>
</protein>
<dbReference type="AlphaFoldDB" id="M5UGH9"/>
<dbReference type="GO" id="GO:0003677">
    <property type="term" value="F:DNA binding"/>
    <property type="evidence" value="ECO:0007669"/>
    <property type="project" value="InterPro"/>
</dbReference>
<dbReference type="GO" id="GO:0006313">
    <property type="term" value="P:DNA transposition"/>
    <property type="evidence" value="ECO:0007669"/>
    <property type="project" value="InterPro"/>
</dbReference>
<evidence type="ECO:0000313" key="3">
    <source>
        <dbReference type="Proteomes" id="UP000011885"/>
    </source>
</evidence>
<dbReference type="InterPro" id="IPR036515">
    <property type="entry name" value="Transposase_17_sf"/>
</dbReference>
<evidence type="ECO:0000313" key="2">
    <source>
        <dbReference type="EMBL" id="EMI55118.1"/>
    </source>
</evidence>
<organism evidence="2 3">
    <name type="scientific">Rhodopirellula sallentina SM41</name>
    <dbReference type="NCBI Taxonomy" id="1263870"/>
    <lineage>
        <taxon>Bacteria</taxon>
        <taxon>Pseudomonadati</taxon>
        <taxon>Planctomycetota</taxon>
        <taxon>Planctomycetia</taxon>
        <taxon>Pirellulales</taxon>
        <taxon>Pirellulaceae</taxon>
        <taxon>Rhodopirellula</taxon>
    </lineage>
</organism>
<dbReference type="PANTHER" id="PTHR34322:SF2">
    <property type="entry name" value="TRANSPOSASE IS200-LIKE DOMAIN-CONTAINING PROTEIN"/>
    <property type="match status" value="1"/>
</dbReference>
<dbReference type="SUPFAM" id="SSF143422">
    <property type="entry name" value="Transposase IS200-like"/>
    <property type="match status" value="1"/>
</dbReference>
<reference evidence="2 3" key="1">
    <citation type="journal article" date="2013" name="Mar. Genomics">
        <title>Expression of sulfatases in Rhodopirellula baltica and the diversity of sulfatases in the genus Rhodopirellula.</title>
        <authorList>
            <person name="Wegner C.E."/>
            <person name="Richter-Heitmann T."/>
            <person name="Klindworth A."/>
            <person name="Klockow C."/>
            <person name="Richter M."/>
            <person name="Achstetter T."/>
            <person name="Glockner F.O."/>
            <person name="Harder J."/>
        </authorList>
    </citation>
    <scope>NUCLEOTIDE SEQUENCE [LARGE SCALE GENOMIC DNA]</scope>
    <source>
        <strain evidence="2 3">SM41</strain>
    </source>
</reference>
<gene>
    <name evidence="2" type="ORF">RSSM_03442</name>
</gene>
<dbReference type="GO" id="GO:0004803">
    <property type="term" value="F:transposase activity"/>
    <property type="evidence" value="ECO:0007669"/>
    <property type="project" value="InterPro"/>
</dbReference>
<dbReference type="PATRIC" id="fig|1263870.3.peg.3662"/>
<evidence type="ECO:0000259" key="1">
    <source>
        <dbReference type="SMART" id="SM01321"/>
    </source>
</evidence>
<dbReference type="EMBL" id="ANOH01000228">
    <property type="protein sequence ID" value="EMI55118.1"/>
    <property type="molecule type" value="Genomic_DNA"/>
</dbReference>
<sequence>MFHLIYSGEFEMPRPQRCEQFGSSEVCIVHVVQRCVRRAFLAGIDHATGKDYSFRKEWIRRRMEALASVFAVDVLSYAVMSNHMHQILRNRPDVCAQWSDEEVAIRWLRVFPGRRLEEHLAEPTENDVKTLVRDKERLAEVRQRLSDISWFMRALAEPIARMANKQDECTGRFWEGRFKAQRIVDEAGLLACSMYVDLNPVRAAIAETPEECVHTSAYDRIEGSKGGMISSAAFDLKPIPTEEAARKIRETPVEALRGERKAKRRNPTGRRIRRDGWLSPLRLKPDMLSDQPEAHTGGLRSSDKGFLHLSLKQYKRLLDWTAKRTENGTTSVQEIPKAIAKTLAEVGIDAAMWRDLVWDWQKYFGKSVCVGRPESMREHAEQTDRHHYRGQALGKACFTA</sequence>
<keyword evidence="3" id="KW-1185">Reference proteome</keyword>
<dbReference type="SMART" id="SM01321">
    <property type="entry name" value="Y1_Tnp"/>
    <property type="match status" value="1"/>
</dbReference>
<dbReference type="InterPro" id="IPR002686">
    <property type="entry name" value="Transposase_17"/>
</dbReference>
<dbReference type="Proteomes" id="UP000011885">
    <property type="component" value="Unassembled WGS sequence"/>
</dbReference>
<dbReference type="PANTHER" id="PTHR34322">
    <property type="entry name" value="TRANSPOSASE, Y1_TNP DOMAIN-CONTAINING"/>
    <property type="match status" value="1"/>
</dbReference>
<feature type="domain" description="Transposase IS200-like" evidence="1">
    <location>
        <begin position="24"/>
        <end position="199"/>
    </location>
</feature>
<name>M5UGH9_9BACT</name>
<proteinExistence type="predicted"/>